<organism evidence="2 3">
    <name type="scientific">Verruconis gallopava</name>
    <dbReference type="NCBI Taxonomy" id="253628"/>
    <lineage>
        <taxon>Eukaryota</taxon>
        <taxon>Fungi</taxon>
        <taxon>Dikarya</taxon>
        <taxon>Ascomycota</taxon>
        <taxon>Pezizomycotina</taxon>
        <taxon>Dothideomycetes</taxon>
        <taxon>Pleosporomycetidae</taxon>
        <taxon>Venturiales</taxon>
        <taxon>Sympoventuriaceae</taxon>
        <taxon>Verruconis</taxon>
    </lineage>
</organism>
<feature type="region of interest" description="Disordered" evidence="1">
    <location>
        <begin position="429"/>
        <end position="455"/>
    </location>
</feature>
<dbReference type="Gene3D" id="3.80.10.10">
    <property type="entry name" value="Ribonuclease Inhibitor"/>
    <property type="match status" value="1"/>
</dbReference>
<evidence type="ECO:0000313" key="2">
    <source>
        <dbReference type="EMBL" id="KIW04637.1"/>
    </source>
</evidence>
<keyword evidence="3" id="KW-1185">Reference proteome</keyword>
<evidence type="ECO:0000313" key="3">
    <source>
        <dbReference type="Proteomes" id="UP000053259"/>
    </source>
</evidence>
<dbReference type="RefSeq" id="XP_016214506.1">
    <property type="nucleotide sequence ID" value="XM_016357714.1"/>
</dbReference>
<gene>
    <name evidence="2" type="ORF">PV09_04383</name>
</gene>
<dbReference type="InParanoid" id="A0A0D1YVC9"/>
<dbReference type="AlphaFoldDB" id="A0A0D1YVC9"/>
<proteinExistence type="predicted"/>
<name>A0A0D1YVC9_9PEZI</name>
<evidence type="ECO:0008006" key="4">
    <source>
        <dbReference type="Google" id="ProtNLM"/>
    </source>
</evidence>
<protein>
    <recommendedName>
        <fullName evidence="4">Tafazzin</fullName>
    </recommendedName>
</protein>
<dbReference type="OrthoDB" id="193467at2759"/>
<dbReference type="InterPro" id="IPR032675">
    <property type="entry name" value="LRR_dom_sf"/>
</dbReference>
<dbReference type="STRING" id="253628.A0A0D1YVC9"/>
<feature type="region of interest" description="Disordered" evidence="1">
    <location>
        <begin position="1"/>
        <end position="32"/>
    </location>
</feature>
<dbReference type="SUPFAM" id="SSF52047">
    <property type="entry name" value="RNI-like"/>
    <property type="match status" value="1"/>
</dbReference>
<feature type="compositionally biased region" description="Polar residues" evidence="1">
    <location>
        <begin position="431"/>
        <end position="440"/>
    </location>
</feature>
<dbReference type="GeneID" id="27312356"/>
<feature type="compositionally biased region" description="Polar residues" evidence="1">
    <location>
        <begin position="14"/>
        <end position="31"/>
    </location>
</feature>
<dbReference type="EMBL" id="KN847540">
    <property type="protein sequence ID" value="KIW04637.1"/>
    <property type="molecule type" value="Genomic_DNA"/>
</dbReference>
<evidence type="ECO:0000256" key="1">
    <source>
        <dbReference type="SAM" id="MobiDB-lite"/>
    </source>
</evidence>
<reference evidence="2 3" key="1">
    <citation type="submission" date="2015-01" db="EMBL/GenBank/DDBJ databases">
        <title>The Genome Sequence of Ochroconis gallopava CBS43764.</title>
        <authorList>
            <consortium name="The Broad Institute Genomics Platform"/>
            <person name="Cuomo C."/>
            <person name="de Hoog S."/>
            <person name="Gorbushina A."/>
            <person name="Stielow B."/>
            <person name="Teixiera M."/>
            <person name="Abouelleil A."/>
            <person name="Chapman S.B."/>
            <person name="Priest M."/>
            <person name="Young S.K."/>
            <person name="Wortman J."/>
            <person name="Nusbaum C."/>
            <person name="Birren B."/>
        </authorList>
    </citation>
    <scope>NUCLEOTIDE SEQUENCE [LARGE SCALE GENOMIC DNA]</scope>
    <source>
        <strain evidence="2 3">CBS 43764</strain>
    </source>
</reference>
<dbReference type="VEuPathDB" id="FungiDB:PV09_04383"/>
<dbReference type="HOGENOM" id="CLU_032824_1_0_1"/>
<sequence length="570" mass="63080">MPKKRNHQFKPLVTNLSRPASPKDSSGSTRTVNERLAQLRAEQAPRPTIEQRNEIATLATSHTLPPHLRRILDVPETAPPLPKPGARRAMRINGVRMPPGPPAPRSWLAASLHAPPDVKTKAKSGMRDRLATRYKPDVPPKLVLEAPNLLPNPGSLIDCTLRVMAMEWEFISVYEQLNLATLPARWKSALLSYLSIYGPDDGIRISSLRTLFLDENELNGATGSEEVACFDLSGLITASFTIADLEKFLYKKPKLVKESTLAAETLDIESQPLSDNINDELAESWEDAASMADVPNTGLKLKSFPNLARLSLAHAGSFASWSQLLSLTAHLHTLTHLSLAYWPLPTTTPNLKSAFITHNHASIPVSGTHFYSRLDDDWAEAASILKRLSKNTYRLQHLDLEGCSEWIPALTWTNADGQGRNDRWVDRTFRPSRSNTASHSSFDEPEFAESKEGPGPNWNGSWASLTYVNIAQGMIPRDVAAVRSIPAGVIAAELLLWLRGEENTDEDDVIRSKGIDVRQWLQREKEGRAVESTVRALRASAGGKYCKFDHGWEPPKGAVAAVFKTKKVDV</sequence>
<accession>A0A0D1YVC9</accession>
<dbReference type="Proteomes" id="UP000053259">
    <property type="component" value="Unassembled WGS sequence"/>
</dbReference>